<dbReference type="InterPro" id="IPR011010">
    <property type="entry name" value="DNA_brk_join_enz"/>
</dbReference>
<dbReference type="EMBL" id="JBHLTM010000002">
    <property type="protein sequence ID" value="MFC0683020.1"/>
    <property type="molecule type" value="Genomic_DNA"/>
</dbReference>
<dbReference type="Proteomes" id="UP001589858">
    <property type="component" value="Unassembled WGS sequence"/>
</dbReference>
<keyword evidence="4" id="KW-1185">Reference proteome</keyword>
<evidence type="ECO:0000313" key="4">
    <source>
        <dbReference type="Proteomes" id="UP001589858"/>
    </source>
</evidence>
<dbReference type="SUPFAM" id="SSF56349">
    <property type="entry name" value="DNA breaking-rejoining enzymes"/>
    <property type="match status" value="1"/>
</dbReference>
<dbReference type="InterPro" id="IPR013762">
    <property type="entry name" value="Integrase-like_cat_sf"/>
</dbReference>
<organism evidence="3 4">
    <name type="scientific">Novosphingobium clariflavum</name>
    <dbReference type="NCBI Taxonomy" id="2029884"/>
    <lineage>
        <taxon>Bacteria</taxon>
        <taxon>Pseudomonadati</taxon>
        <taxon>Pseudomonadota</taxon>
        <taxon>Alphaproteobacteria</taxon>
        <taxon>Sphingomonadales</taxon>
        <taxon>Sphingomonadaceae</taxon>
        <taxon>Novosphingobium</taxon>
    </lineage>
</organism>
<sequence>MSRETSPFIVGDYWLDKRRDGRSPDIWQITGREKGALVYRSTKCRDLEAAKEELRAFDARLRSKKRQDNEEAELVPHLFHYLREHGPDVHRIDTVESSFRAWIGFLMQDELTTGAKVADITKSSVARFRRWRMGPHSWAVEWDGRAYNHKHNGVSGEAVQRNIDDLRAALRHAEEEKRIDKAPRIPSVDKTLRSKPRKLVLTPAQLGAIVAYADHEPDVQAWIWLLIGTAVRPDAGLAFEPDKQWHGQVANMHPAGWPETNKRNPVVPVIEPLKVLFKAWPDGKPVKSRKIWWRTMRRLLGLPQKVIPKTIRHTVSSHLRNSAVPGEQISALLGHKDEDDTLETTSEIYAHVDPTKMKAAIRALTKLWEQVDREATKWRRVHTVSITVDNNKSIVRNGS</sequence>
<comment type="caution">
    <text evidence="3">The sequence shown here is derived from an EMBL/GenBank/DDBJ whole genome shotgun (WGS) entry which is preliminary data.</text>
</comment>
<protein>
    <submittedName>
        <fullName evidence="3">Tyrosine-type recombinase/integrase</fullName>
    </submittedName>
</protein>
<name>A0ABV6S1B0_9SPHN</name>
<keyword evidence="1" id="KW-0233">DNA recombination</keyword>
<evidence type="ECO:0000313" key="3">
    <source>
        <dbReference type="EMBL" id="MFC0683020.1"/>
    </source>
</evidence>
<accession>A0ABV6S1B0</accession>
<proteinExistence type="predicted"/>
<dbReference type="Pfam" id="PF00589">
    <property type="entry name" value="Phage_integrase"/>
    <property type="match status" value="1"/>
</dbReference>
<feature type="domain" description="Tyr recombinase" evidence="2">
    <location>
        <begin position="196"/>
        <end position="362"/>
    </location>
</feature>
<evidence type="ECO:0000256" key="1">
    <source>
        <dbReference type="ARBA" id="ARBA00023172"/>
    </source>
</evidence>
<dbReference type="Gene3D" id="1.10.443.10">
    <property type="entry name" value="Intergrase catalytic core"/>
    <property type="match status" value="1"/>
</dbReference>
<gene>
    <name evidence="3" type="ORF">ACFFF8_00265</name>
</gene>
<dbReference type="PROSITE" id="PS51898">
    <property type="entry name" value="TYR_RECOMBINASE"/>
    <property type="match status" value="1"/>
</dbReference>
<dbReference type="RefSeq" id="WP_267222862.1">
    <property type="nucleotide sequence ID" value="NZ_JAPCWC010000018.1"/>
</dbReference>
<reference evidence="3 4" key="1">
    <citation type="submission" date="2024-09" db="EMBL/GenBank/DDBJ databases">
        <authorList>
            <person name="Sun Q."/>
            <person name="Mori K."/>
        </authorList>
    </citation>
    <scope>NUCLEOTIDE SEQUENCE [LARGE SCALE GENOMIC DNA]</scope>
    <source>
        <strain evidence="3 4">CICC 11035S</strain>
    </source>
</reference>
<dbReference type="InterPro" id="IPR002104">
    <property type="entry name" value="Integrase_catalytic"/>
</dbReference>
<evidence type="ECO:0000259" key="2">
    <source>
        <dbReference type="PROSITE" id="PS51898"/>
    </source>
</evidence>